<keyword evidence="2" id="KW-0342">GTP-binding</keyword>
<dbReference type="SMART" id="SM00053">
    <property type="entry name" value="DYNc"/>
    <property type="match status" value="1"/>
</dbReference>
<dbReference type="PROSITE" id="PS51718">
    <property type="entry name" value="G_DYNAMIN_2"/>
    <property type="match status" value="1"/>
</dbReference>
<dbReference type="EMBL" id="JANPWZ010001152">
    <property type="protein sequence ID" value="KAJ3568275.1"/>
    <property type="molecule type" value="Genomic_DNA"/>
</dbReference>
<dbReference type="VEuPathDB" id="FungiDB:F4678DRAFT_485341"/>
<dbReference type="InterPro" id="IPR030381">
    <property type="entry name" value="G_DYNAMIN_dom"/>
</dbReference>
<name>A0A9W8NCI8_9PEZI</name>
<dbReference type="InterPro" id="IPR001401">
    <property type="entry name" value="Dynamin_GTPase"/>
</dbReference>
<accession>A0A9W8NCI8</accession>
<evidence type="ECO:0000256" key="1">
    <source>
        <dbReference type="ARBA" id="ARBA00022741"/>
    </source>
</evidence>
<organism evidence="5 6">
    <name type="scientific">Xylaria arbuscula</name>
    <dbReference type="NCBI Taxonomy" id="114810"/>
    <lineage>
        <taxon>Eukaryota</taxon>
        <taxon>Fungi</taxon>
        <taxon>Dikarya</taxon>
        <taxon>Ascomycota</taxon>
        <taxon>Pezizomycotina</taxon>
        <taxon>Sordariomycetes</taxon>
        <taxon>Xylariomycetidae</taxon>
        <taxon>Xylariales</taxon>
        <taxon>Xylariaceae</taxon>
        <taxon>Xylaria</taxon>
    </lineage>
</organism>
<evidence type="ECO:0000256" key="2">
    <source>
        <dbReference type="ARBA" id="ARBA00023134"/>
    </source>
</evidence>
<dbReference type="GO" id="GO:0005525">
    <property type="term" value="F:GTP binding"/>
    <property type="evidence" value="ECO:0007669"/>
    <property type="project" value="InterPro"/>
</dbReference>
<dbReference type="FunFam" id="3.40.50.300:FF:001425">
    <property type="entry name" value="Dynamin GTPase, putative"/>
    <property type="match status" value="1"/>
</dbReference>
<dbReference type="InterPro" id="IPR027417">
    <property type="entry name" value="P-loop_NTPase"/>
</dbReference>
<dbReference type="Gene3D" id="3.40.50.300">
    <property type="entry name" value="P-loop containing nucleotide triphosphate hydrolases"/>
    <property type="match status" value="1"/>
</dbReference>
<dbReference type="GO" id="GO:0048312">
    <property type="term" value="P:intracellular distribution of mitochondria"/>
    <property type="evidence" value="ECO:0007669"/>
    <property type="project" value="TreeGrafter"/>
</dbReference>
<keyword evidence="6" id="KW-1185">Reference proteome</keyword>
<dbReference type="SUPFAM" id="SSF52540">
    <property type="entry name" value="P-loop containing nucleoside triphosphate hydrolases"/>
    <property type="match status" value="1"/>
</dbReference>
<dbReference type="InterPro" id="IPR022812">
    <property type="entry name" value="Dynamin"/>
</dbReference>
<dbReference type="PRINTS" id="PR00195">
    <property type="entry name" value="DYNAMIN"/>
</dbReference>
<reference evidence="5" key="1">
    <citation type="submission" date="2022-07" db="EMBL/GenBank/DDBJ databases">
        <title>Genome Sequence of Xylaria arbuscula.</title>
        <authorList>
            <person name="Buettner E."/>
        </authorList>
    </citation>
    <scope>NUCLEOTIDE SEQUENCE</scope>
    <source>
        <strain evidence="5">VT107</strain>
    </source>
</reference>
<dbReference type="GO" id="GO:0006897">
    <property type="term" value="P:endocytosis"/>
    <property type="evidence" value="ECO:0007669"/>
    <property type="project" value="TreeGrafter"/>
</dbReference>
<dbReference type="InterPro" id="IPR020850">
    <property type="entry name" value="GED_dom"/>
</dbReference>
<proteinExistence type="predicted"/>
<feature type="domain" description="Dynamin-type G" evidence="4">
    <location>
        <begin position="44"/>
        <end position="327"/>
    </location>
</feature>
<gene>
    <name evidence="5" type="ORF">NPX13_g6479</name>
</gene>
<comment type="caution">
    <text evidence="5">The sequence shown here is derived from an EMBL/GenBank/DDBJ whole genome shotgun (WGS) entry which is preliminary data.</text>
</comment>
<dbReference type="GO" id="GO:0008017">
    <property type="term" value="F:microtubule binding"/>
    <property type="evidence" value="ECO:0007669"/>
    <property type="project" value="TreeGrafter"/>
</dbReference>
<dbReference type="GO" id="GO:0005739">
    <property type="term" value="C:mitochondrion"/>
    <property type="evidence" value="ECO:0007669"/>
    <property type="project" value="TreeGrafter"/>
</dbReference>
<dbReference type="PANTHER" id="PTHR11566">
    <property type="entry name" value="DYNAMIN"/>
    <property type="match status" value="1"/>
</dbReference>
<dbReference type="PANTHER" id="PTHR11566:SF149">
    <property type="entry name" value="GTPASE, PUTATIVE (AFU_ORTHOLOGUE AFUA_6G11890)-RELATED"/>
    <property type="match status" value="1"/>
</dbReference>
<dbReference type="Pfam" id="PF01031">
    <property type="entry name" value="Dynamin_M"/>
    <property type="match status" value="1"/>
</dbReference>
<dbReference type="CDD" id="cd08771">
    <property type="entry name" value="DLP_1"/>
    <property type="match status" value="1"/>
</dbReference>
<dbReference type="InterPro" id="IPR045063">
    <property type="entry name" value="Dynamin_N"/>
</dbReference>
<evidence type="ECO:0000313" key="6">
    <source>
        <dbReference type="Proteomes" id="UP001148614"/>
    </source>
</evidence>
<protein>
    <submittedName>
        <fullName evidence="5">Uncharacterized protein</fullName>
    </submittedName>
</protein>
<dbReference type="GO" id="GO:0005874">
    <property type="term" value="C:microtubule"/>
    <property type="evidence" value="ECO:0007669"/>
    <property type="project" value="TreeGrafter"/>
</dbReference>
<dbReference type="GO" id="GO:0000266">
    <property type="term" value="P:mitochondrial fission"/>
    <property type="evidence" value="ECO:0007669"/>
    <property type="project" value="TreeGrafter"/>
</dbReference>
<dbReference type="Proteomes" id="UP001148614">
    <property type="component" value="Unassembled WGS sequence"/>
</dbReference>
<dbReference type="AlphaFoldDB" id="A0A9W8NCI8"/>
<keyword evidence="1" id="KW-0547">Nucleotide-binding</keyword>
<evidence type="ECO:0000259" key="4">
    <source>
        <dbReference type="PROSITE" id="PS51718"/>
    </source>
</evidence>
<dbReference type="GO" id="GO:0016559">
    <property type="term" value="P:peroxisome fission"/>
    <property type="evidence" value="ECO:0007669"/>
    <property type="project" value="TreeGrafter"/>
</dbReference>
<dbReference type="PROSITE" id="PS51388">
    <property type="entry name" value="GED"/>
    <property type="match status" value="1"/>
</dbReference>
<feature type="domain" description="GED" evidence="3">
    <location>
        <begin position="610"/>
        <end position="694"/>
    </location>
</feature>
<dbReference type="GO" id="GO:0003924">
    <property type="term" value="F:GTPase activity"/>
    <property type="evidence" value="ECO:0007669"/>
    <property type="project" value="InterPro"/>
</dbReference>
<evidence type="ECO:0000259" key="3">
    <source>
        <dbReference type="PROSITE" id="PS51388"/>
    </source>
</evidence>
<dbReference type="GO" id="GO:0016020">
    <property type="term" value="C:membrane"/>
    <property type="evidence" value="ECO:0007669"/>
    <property type="project" value="TreeGrafter"/>
</dbReference>
<dbReference type="Pfam" id="PF00350">
    <property type="entry name" value="Dynamin_N"/>
    <property type="match status" value="1"/>
</dbReference>
<dbReference type="InterPro" id="IPR000375">
    <property type="entry name" value="Dynamin_stalk"/>
</dbReference>
<sequence length="768" mass="86102">MPLQTMKDQIKVDAQYDGSRLQNEDHRNLLDVIDTLRSQGIGRYVDLPQIIVCGDQSSGKSSVLEAISGLSFPTKDNLCTRFATELILRRSPESGVHIRIIPSHDRPDNERQKLEAFQCHQEALDIGPVVEEAKQAMGLDSNNRVFSTDVLRVEISGPSQPHLTMVDLPGLFLAGNKDQSEEDAKLVRGLVLSYMKKPRSIILAVVSAKSDFALQQVTRHARALDPHGSRTLGLITKPDTLDKGSDSERFYVELAQNQDVKFRLGWHVLRNRGYASRDASTAERDEVEMEFFSTGLWTTLDAAQLGVANLRIRMSNVLHDQIINQLPSVLENVETGIRESKEKLSRLGDARGSVAEQRRHLFRISTSFTTLAQASIDGNYTNPFFVTSDNCTQYSRRLRAVVQNTLMDFAKEMRARGQAKHILEHDVDYGGDLRSISRDQYIEEVKIIMRESRGRELPGSYNPLIVAELFSKQCKPWENLVGGLNHRMLASVIAAINAILGHVADEETAAGITRFIIDPSMDVIKANLKNKLADILHPHLSGHPITYNHYLTENFQKKQDERRRLDMEHRLTQFFGSEFPCGAETHRFTLKSLINSLMSSSELDMDVYSCSAAIDMMEAYYKASHSALAIEVCLVQEVPRLLTPEGICNLSDEEVHSIAGESLTSTSERKRLDEKLSVLQRGLTQLGRFKRDFQPQSLVDYSLHDLSSRIESPAPEEVATVPSCAPYPALTNESAILEVDDVPLMEVVDVCPPIATSTKSRRVKQPRL</sequence>
<evidence type="ECO:0000313" key="5">
    <source>
        <dbReference type="EMBL" id="KAJ3568275.1"/>
    </source>
</evidence>